<proteinExistence type="predicted"/>
<name>A0A1J5SMP0_9ZZZZ</name>
<evidence type="ECO:0000313" key="1">
    <source>
        <dbReference type="EMBL" id="OIR02932.1"/>
    </source>
</evidence>
<comment type="caution">
    <text evidence="1">The sequence shown here is derived from an EMBL/GenBank/DDBJ whole genome shotgun (WGS) entry which is preliminary data.</text>
</comment>
<dbReference type="EMBL" id="MLJW01000070">
    <property type="protein sequence ID" value="OIR02932.1"/>
    <property type="molecule type" value="Genomic_DNA"/>
</dbReference>
<sequence>MKKIAIVSLLLLSFYWANAQNLSPYIVGFETNATVTNTQEKVVSQLEINGIKVVGKYQPANDKNRAIIIFTSAELETAIKKIGGLTGFAAALRIGITNENGKTIVSYTNPPYWGNAYFRNDFDKVASNYTALTERLEKSMKASGEFIGKPFGSKHGLSVKDLRKYHYMFSMPYFDDAVELASFDNYTAALDKIEAGIKKGVPDVKMIYKVAIPGKELTLYGFALSGEKGESKFLPIIDISQPKHTAFLPYEVLVSGNKILMLHGRYRIALSFPDLTMMTFTKIMSTPGNIENLLKQLVK</sequence>
<gene>
    <name evidence="1" type="ORF">GALL_149320</name>
</gene>
<organism evidence="1">
    <name type="scientific">mine drainage metagenome</name>
    <dbReference type="NCBI Taxonomy" id="410659"/>
    <lineage>
        <taxon>unclassified sequences</taxon>
        <taxon>metagenomes</taxon>
        <taxon>ecological metagenomes</taxon>
    </lineage>
</organism>
<evidence type="ECO:0008006" key="2">
    <source>
        <dbReference type="Google" id="ProtNLM"/>
    </source>
</evidence>
<accession>A0A1J5SMP0</accession>
<dbReference type="InterPro" id="IPR035923">
    <property type="entry name" value="TT1751-like_sf"/>
</dbReference>
<reference evidence="1" key="1">
    <citation type="submission" date="2016-10" db="EMBL/GenBank/DDBJ databases">
        <title>Sequence of Gallionella enrichment culture.</title>
        <authorList>
            <person name="Poehlein A."/>
            <person name="Muehling M."/>
            <person name="Daniel R."/>
        </authorList>
    </citation>
    <scope>NUCLEOTIDE SEQUENCE</scope>
</reference>
<dbReference type="AlphaFoldDB" id="A0A1J5SMP0"/>
<dbReference type="SUPFAM" id="SSF103247">
    <property type="entry name" value="TT1751-like"/>
    <property type="match status" value="1"/>
</dbReference>
<protein>
    <recommendedName>
        <fullName evidence="2">DUF302 domain-containing protein</fullName>
    </recommendedName>
</protein>
<dbReference type="Gene3D" id="3.30.310.70">
    <property type="entry name" value="TT1751-like domain"/>
    <property type="match status" value="1"/>
</dbReference>